<protein>
    <submittedName>
        <fullName evidence="1">Uncharacterized protein</fullName>
    </submittedName>
</protein>
<gene>
    <name evidence="1" type="ORF">DP939_22970</name>
</gene>
<dbReference type="RefSeq" id="WP_113982831.1">
    <property type="nucleotide sequence ID" value="NZ_QMEY01000010.1"/>
</dbReference>
<dbReference type="Proteomes" id="UP000253303">
    <property type="component" value="Unassembled WGS sequence"/>
</dbReference>
<dbReference type="OrthoDB" id="9801455at2"/>
<sequence length="77" mass="8533">MDELSPSERAHLAAIESTYPGWHIYIRDGWWWASKHVPPTREQKAAGALSEFARQGPYELVAALTVQLGILARMGAA</sequence>
<reference evidence="1 2" key="1">
    <citation type="submission" date="2018-06" db="EMBL/GenBank/DDBJ databases">
        <title>Sphaerisporangium craniellae sp. nov., isolated from a marine sponge in the South China Sea.</title>
        <authorList>
            <person name="Li L."/>
        </authorList>
    </citation>
    <scope>NUCLEOTIDE SEQUENCE [LARGE SCALE GENOMIC DNA]</scope>
    <source>
        <strain evidence="1 2">LHW63015</strain>
    </source>
</reference>
<dbReference type="AlphaFoldDB" id="A0A366LUV8"/>
<dbReference type="EMBL" id="QMEY01000010">
    <property type="protein sequence ID" value="RBQ17735.1"/>
    <property type="molecule type" value="Genomic_DNA"/>
</dbReference>
<accession>A0A366LUV8</accession>
<keyword evidence="2" id="KW-1185">Reference proteome</keyword>
<evidence type="ECO:0000313" key="2">
    <source>
        <dbReference type="Proteomes" id="UP000253303"/>
    </source>
</evidence>
<comment type="caution">
    <text evidence="1">The sequence shown here is derived from an EMBL/GenBank/DDBJ whole genome shotgun (WGS) entry which is preliminary data.</text>
</comment>
<organism evidence="1 2">
    <name type="scientific">Spongiactinospora rosea</name>
    <dbReference type="NCBI Taxonomy" id="2248750"/>
    <lineage>
        <taxon>Bacteria</taxon>
        <taxon>Bacillati</taxon>
        <taxon>Actinomycetota</taxon>
        <taxon>Actinomycetes</taxon>
        <taxon>Streptosporangiales</taxon>
        <taxon>Streptosporangiaceae</taxon>
        <taxon>Spongiactinospora</taxon>
    </lineage>
</organism>
<proteinExistence type="predicted"/>
<evidence type="ECO:0000313" key="1">
    <source>
        <dbReference type="EMBL" id="RBQ17735.1"/>
    </source>
</evidence>
<name>A0A366LUV8_9ACTN</name>